<protein>
    <submittedName>
        <fullName evidence="1">Uncharacterized protein</fullName>
    </submittedName>
</protein>
<sequence precursor="true">MKIHIYICCIVLFVLASYGAEFDLGTHGTLSITAPEDWTIKGRAVNDHGGTPIGYAFAIKPRSDVNAKCLLTFAYITNGVPNRETIRKDVLRVTTQLVSESVEKKQNLKDFSLQTGYGAYCLFTDASLVGKPAKPGDYKVMGSGQVQPGDNMLGVVSLFADEADGKDFQAMLKIINSLKVKPANAK</sequence>
<gene>
    <name evidence="1" type="ORF">Cflav_PD5170</name>
</gene>
<name>B9XC67_PEDPL</name>
<accession>B9XC67</accession>
<organism evidence="1 2">
    <name type="scientific">Pedosphaera parvula (strain Ellin514)</name>
    <dbReference type="NCBI Taxonomy" id="320771"/>
    <lineage>
        <taxon>Bacteria</taxon>
        <taxon>Pseudomonadati</taxon>
        <taxon>Verrucomicrobiota</taxon>
        <taxon>Pedosphaerae</taxon>
        <taxon>Pedosphaerales</taxon>
        <taxon>Pedosphaeraceae</taxon>
        <taxon>Pedosphaera</taxon>
    </lineage>
</organism>
<dbReference type="EMBL" id="ABOX02000004">
    <property type="protein sequence ID" value="EEF62535.1"/>
    <property type="molecule type" value="Genomic_DNA"/>
</dbReference>
<evidence type="ECO:0000313" key="2">
    <source>
        <dbReference type="Proteomes" id="UP000003688"/>
    </source>
</evidence>
<evidence type="ECO:0000313" key="1">
    <source>
        <dbReference type="EMBL" id="EEF62535.1"/>
    </source>
</evidence>
<dbReference type="OrthoDB" id="195336at2"/>
<comment type="caution">
    <text evidence="1">The sequence shown here is derived from an EMBL/GenBank/DDBJ whole genome shotgun (WGS) entry which is preliminary data.</text>
</comment>
<proteinExistence type="predicted"/>
<dbReference type="RefSeq" id="WP_007413415.1">
    <property type="nucleotide sequence ID" value="NZ_ABOX02000004.1"/>
</dbReference>
<dbReference type="STRING" id="320771.Cflav_PD5170"/>
<dbReference type="AlphaFoldDB" id="B9XC67"/>
<reference evidence="1 2" key="1">
    <citation type="journal article" date="2011" name="J. Bacteriol.">
        <title>Genome sequence of 'Pedosphaera parvula' Ellin514, an aerobic Verrucomicrobial isolate from pasture soil.</title>
        <authorList>
            <person name="Kant R."/>
            <person name="van Passel M.W."/>
            <person name="Sangwan P."/>
            <person name="Palva A."/>
            <person name="Lucas S."/>
            <person name="Copeland A."/>
            <person name="Lapidus A."/>
            <person name="Glavina Del Rio T."/>
            <person name="Dalin E."/>
            <person name="Tice H."/>
            <person name="Bruce D."/>
            <person name="Goodwin L."/>
            <person name="Pitluck S."/>
            <person name="Chertkov O."/>
            <person name="Larimer F.W."/>
            <person name="Land M.L."/>
            <person name="Hauser L."/>
            <person name="Brettin T.S."/>
            <person name="Detter J.C."/>
            <person name="Han S."/>
            <person name="de Vos W.M."/>
            <person name="Janssen P.H."/>
            <person name="Smidt H."/>
        </authorList>
    </citation>
    <scope>NUCLEOTIDE SEQUENCE [LARGE SCALE GENOMIC DNA]</scope>
    <source>
        <strain evidence="1 2">Ellin514</strain>
    </source>
</reference>
<dbReference type="Proteomes" id="UP000003688">
    <property type="component" value="Unassembled WGS sequence"/>
</dbReference>
<keyword evidence="2" id="KW-1185">Reference proteome</keyword>